<feature type="domain" description="Thioesterase" evidence="29">
    <location>
        <begin position="166"/>
        <end position="241"/>
    </location>
</feature>
<dbReference type="InterPro" id="IPR052365">
    <property type="entry name" value="THEM4/THEM5_acyl-CoA_thioest"/>
</dbReference>
<evidence type="ECO:0000256" key="4">
    <source>
        <dbReference type="ARBA" id="ARBA00004637"/>
    </source>
</evidence>
<gene>
    <name evidence="30" type="ORF">CYCCA115_LOCUS10067</name>
</gene>
<keyword evidence="11" id="KW-0809">Transit peptide</keyword>
<comment type="catalytic activity">
    <reaction evidence="26">
        <text>tetradecanoyl-CoA + H2O = tetradecanoate + CoA + H(+)</text>
        <dbReference type="Rhea" id="RHEA:40119"/>
        <dbReference type="ChEBI" id="CHEBI:15377"/>
        <dbReference type="ChEBI" id="CHEBI:15378"/>
        <dbReference type="ChEBI" id="CHEBI:30807"/>
        <dbReference type="ChEBI" id="CHEBI:57287"/>
        <dbReference type="ChEBI" id="CHEBI:57385"/>
    </reaction>
    <physiologicalReaction direction="left-to-right" evidence="26">
        <dbReference type="Rhea" id="RHEA:40120"/>
    </physiologicalReaction>
</comment>
<evidence type="ECO:0000256" key="28">
    <source>
        <dbReference type="SAM" id="Phobius"/>
    </source>
</evidence>
<feature type="compositionally biased region" description="Polar residues" evidence="27">
    <location>
        <begin position="83"/>
        <end position="102"/>
    </location>
</feature>
<comment type="subcellular location">
    <subcellularLocation>
        <location evidence="3">Cell projection</location>
        <location evidence="3">Ruffle membrane</location>
    </subcellularLocation>
    <subcellularLocation>
        <location evidence="1">Cytoplasm</location>
    </subcellularLocation>
    <subcellularLocation>
        <location evidence="4">Mitochondrion inner membrane</location>
        <topology evidence="4">Peripheral membrane protein</topology>
    </subcellularLocation>
    <subcellularLocation>
        <location evidence="2">Mitochondrion intermembrane space</location>
    </subcellularLocation>
</comment>
<name>A0AAD2FKP5_9STRA</name>
<dbReference type="GO" id="GO:0032587">
    <property type="term" value="C:ruffle membrane"/>
    <property type="evidence" value="ECO:0007669"/>
    <property type="project" value="UniProtKB-SubCell"/>
</dbReference>
<evidence type="ECO:0000256" key="19">
    <source>
        <dbReference type="ARBA" id="ARBA00038848"/>
    </source>
</evidence>
<dbReference type="Gene3D" id="3.10.129.10">
    <property type="entry name" value="Hotdog Thioesterase"/>
    <property type="match status" value="1"/>
</dbReference>
<dbReference type="GO" id="GO:0006631">
    <property type="term" value="P:fatty acid metabolic process"/>
    <property type="evidence" value="ECO:0007669"/>
    <property type="project" value="UniProtKB-KW"/>
</dbReference>
<evidence type="ECO:0000256" key="13">
    <source>
        <dbReference type="ARBA" id="ARBA00023128"/>
    </source>
</evidence>
<comment type="catalytic activity">
    <reaction evidence="16">
        <text>(5Z,8Z,11Z,14Z)-eicosatetraenoyl-CoA + H2O = (5Z,8Z,11Z,14Z)-eicosatetraenoate + CoA + H(+)</text>
        <dbReference type="Rhea" id="RHEA:40151"/>
        <dbReference type="ChEBI" id="CHEBI:15377"/>
        <dbReference type="ChEBI" id="CHEBI:15378"/>
        <dbReference type="ChEBI" id="CHEBI:32395"/>
        <dbReference type="ChEBI" id="CHEBI:57287"/>
        <dbReference type="ChEBI" id="CHEBI:57368"/>
    </reaction>
    <physiologicalReaction direction="left-to-right" evidence="16">
        <dbReference type="Rhea" id="RHEA:40152"/>
    </physiologicalReaction>
</comment>
<evidence type="ECO:0000256" key="8">
    <source>
        <dbReference type="ARBA" id="ARBA00022792"/>
    </source>
</evidence>
<evidence type="ECO:0000256" key="17">
    <source>
        <dbReference type="ARBA" id="ARBA00037002"/>
    </source>
</evidence>
<keyword evidence="10" id="KW-0276">Fatty acid metabolism</keyword>
<evidence type="ECO:0000256" key="14">
    <source>
        <dbReference type="ARBA" id="ARBA00023136"/>
    </source>
</evidence>
<accession>A0AAD2FKP5</accession>
<evidence type="ECO:0000256" key="11">
    <source>
        <dbReference type="ARBA" id="ARBA00022946"/>
    </source>
</evidence>
<dbReference type="AlphaFoldDB" id="A0AAD2FKP5"/>
<feature type="region of interest" description="Disordered" evidence="27">
    <location>
        <begin position="76"/>
        <end position="102"/>
    </location>
</feature>
<evidence type="ECO:0000256" key="6">
    <source>
        <dbReference type="ARBA" id="ARBA00022490"/>
    </source>
</evidence>
<dbReference type="GO" id="GO:0005743">
    <property type="term" value="C:mitochondrial inner membrane"/>
    <property type="evidence" value="ECO:0007669"/>
    <property type="project" value="UniProtKB-SubCell"/>
</dbReference>
<dbReference type="PANTHER" id="PTHR12418:SF19">
    <property type="entry name" value="ACYL-COENZYME A THIOESTERASE THEM4"/>
    <property type="match status" value="1"/>
</dbReference>
<evidence type="ECO:0000256" key="1">
    <source>
        <dbReference type="ARBA" id="ARBA00004496"/>
    </source>
</evidence>
<feature type="transmembrane region" description="Helical" evidence="28">
    <location>
        <begin position="18"/>
        <end position="40"/>
    </location>
</feature>
<dbReference type="InterPro" id="IPR029069">
    <property type="entry name" value="HotDog_dom_sf"/>
</dbReference>
<keyword evidence="12" id="KW-0443">Lipid metabolism</keyword>
<evidence type="ECO:0000313" key="30">
    <source>
        <dbReference type="EMBL" id="CAJ1945925.1"/>
    </source>
</evidence>
<comment type="caution">
    <text evidence="30">The sequence shown here is derived from an EMBL/GenBank/DDBJ whole genome shotgun (WGS) entry which is preliminary data.</text>
</comment>
<dbReference type="SUPFAM" id="SSF54637">
    <property type="entry name" value="Thioesterase/thiol ester dehydrase-isomerase"/>
    <property type="match status" value="1"/>
</dbReference>
<dbReference type="PANTHER" id="PTHR12418">
    <property type="entry name" value="ACYL-COENZYME A THIOESTERASE THEM4"/>
    <property type="match status" value="1"/>
</dbReference>
<evidence type="ECO:0000256" key="10">
    <source>
        <dbReference type="ARBA" id="ARBA00022832"/>
    </source>
</evidence>
<keyword evidence="6" id="KW-0963">Cytoplasm</keyword>
<evidence type="ECO:0000313" key="31">
    <source>
        <dbReference type="Proteomes" id="UP001295423"/>
    </source>
</evidence>
<evidence type="ECO:0000256" key="25">
    <source>
        <dbReference type="ARBA" id="ARBA00048074"/>
    </source>
</evidence>
<organism evidence="30 31">
    <name type="scientific">Cylindrotheca closterium</name>
    <dbReference type="NCBI Taxonomy" id="2856"/>
    <lineage>
        <taxon>Eukaryota</taxon>
        <taxon>Sar</taxon>
        <taxon>Stramenopiles</taxon>
        <taxon>Ochrophyta</taxon>
        <taxon>Bacillariophyta</taxon>
        <taxon>Bacillariophyceae</taxon>
        <taxon>Bacillariophycidae</taxon>
        <taxon>Bacillariales</taxon>
        <taxon>Bacillariaceae</taxon>
        <taxon>Cylindrotheca</taxon>
    </lineage>
</organism>
<evidence type="ECO:0000256" key="12">
    <source>
        <dbReference type="ARBA" id="ARBA00023098"/>
    </source>
</evidence>
<evidence type="ECO:0000256" key="15">
    <source>
        <dbReference type="ARBA" id="ARBA00023273"/>
    </source>
</evidence>
<evidence type="ECO:0000256" key="20">
    <source>
        <dbReference type="ARBA" id="ARBA00040123"/>
    </source>
</evidence>
<proteinExistence type="inferred from homology"/>
<comment type="catalytic activity">
    <reaction evidence="22">
        <text>octanoyl-CoA + H2O = octanoate + CoA + H(+)</text>
        <dbReference type="Rhea" id="RHEA:30143"/>
        <dbReference type="ChEBI" id="CHEBI:15377"/>
        <dbReference type="ChEBI" id="CHEBI:15378"/>
        <dbReference type="ChEBI" id="CHEBI:25646"/>
        <dbReference type="ChEBI" id="CHEBI:57287"/>
        <dbReference type="ChEBI" id="CHEBI:57386"/>
    </reaction>
    <physiologicalReaction direction="left-to-right" evidence="22">
        <dbReference type="Rhea" id="RHEA:30144"/>
    </physiologicalReaction>
</comment>
<evidence type="ECO:0000256" key="2">
    <source>
        <dbReference type="ARBA" id="ARBA00004569"/>
    </source>
</evidence>
<evidence type="ECO:0000256" key="9">
    <source>
        <dbReference type="ARBA" id="ARBA00022801"/>
    </source>
</evidence>
<evidence type="ECO:0000256" key="18">
    <source>
        <dbReference type="ARBA" id="ARBA00038456"/>
    </source>
</evidence>
<evidence type="ECO:0000256" key="22">
    <source>
        <dbReference type="ARBA" id="ARBA00047588"/>
    </source>
</evidence>
<keyword evidence="7" id="KW-0053">Apoptosis</keyword>
<reference evidence="30" key="1">
    <citation type="submission" date="2023-08" db="EMBL/GenBank/DDBJ databases">
        <authorList>
            <person name="Audoor S."/>
            <person name="Bilcke G."/>
        </authorList>
    </citation>
    <scope>NUCLEOTIDE SEQUENCE</scope>
</reference>
<comment type="catalytic activity">
    <reaction evidence="23">
        <text>hexadecanoyl-CoA + H2O = hexadecanoate + CoA + H(+)</text>
        <dbReference type="Rhea" id="RHEA:16645"/>
        <dbReference type="ChEBI" id="CHEBI:7896"/>
        <dbReference type="ChEBI" id="CHEBI:15377"/>
        <dbReference type="ChEBI" id="CHEBI:15378"/>
        <dbReference type="ChEBI" id="CHEBI:57287"/>
        <dbReference type="ChEBI" id="CHEBI:57379"/>
        <dbReference type="EC" id="3.1.2.2"/>
    </reaction>
    <physiologicalReaction direction="left-to-right" evidence="23">
        <dbReference type="Rhea" id="RHEA:16646"/>
    </physiologicalReaction>
</comment>
<keyword evidence="31" id="KW-1185">Reference proteome</keyword>
<keyword evidence="28" id="KW-1133">Transmembrane helix</keyword>
<comment type="similarity">
    <text evidence="18">Belongs to the THEM4/THEM5 thioesterase family.</text>
</comment>
<evidence type="ECO:0000256" key="3">
    <source>
        <dbReference type="ARBA" id="ARBA00004632"/>
    </source>
</evidence>
<keyword evidence="8" id="KW-0999">Mitochondrion inner membrane</keyword>
<dbReference type="CDD" id="cd03443">
    <property type="entry name" value="PaaI_thioesterase"/>
    <property type="match status" value="1"/>
</dbReference>
<keyword evidence="13" id="KW-0496">Mitochondrion</keyword>
<dbReference type="Proteomes" id="UP001295423">
    <property type="component" value="Unassembled WGS sequence"/>
</dbReference>
<keyword evidence="14 28" id="KW-0472">Membrane</keyword>
<dbReference type="GO" id="GO:0005758">
    <property type="term" value="C:mitochondrial intermembrane space"/>
    <property type="evidence" value="ECO:0007669"/>
    <property type="project" value="UniProtKB-SubCell"/>
</dbReference>
<dbReference type="GO" id="GO:0016787">
    <property type="term" value="F:hydrolase activity"/>
    <property type="evidence" value="ECO:0007669"/>
    <property type="project" value="UniProtKB-KW"/>
</dbReference>
<dbReference type="InterPro" id="IPR006683">
    <property type="entry name" value="Thioestr_dom"/>
</dbReference>
<evidence type="ECO:0000256" key="27">
    <source>
        <dbReference type="SAM" id="MobiDB-lite"/>
    </source>
</evidence>
<keyword evidence="5" id="KW-1003">Cell membrane</keyword>
<comment type="catalytic activity">
    <reaction evidence="17">
        <text>(9Z)-octadecenoyl-CoA + H2O = (9Z)-octadecenoate + CoA + H(+)</text>
        <dbReference type="Rhea" id="RHEA:40139"/>
        <dbReference type="ChEBI" id="CHEBI:15377"/>
        <dbReference type="ChEBI" id="CHEBI:15378"/>
        <dbReference type="ChEBI" id="CHEBI:30823"/>
        <dbReference type="ChEBI" id="CHEBI:57287"/>
        <dbReference type="ChEBI" id="CHEBI:57387"/>
    </reaction>
    <physiologicalReaction direction="left-to-right" evidence="17">
        <dbReference type="Rhea" id="RHEA:40140"/>
    </physiologicalReaction>
</comment>
<evidence type="ECO:0000256" key="24">
    <source>
        <dbReference type="ARBA" id="ARBA00047969"/>
    </source>
</evidence>
<evidence type="ECO:0000256" key="21">
    <source>
        <dbReference type="ARBA" id="ARBA00043210"/>
    </source>
</evidence>
<dbReference type="Pfam" id="PF03061">
    <property type="entry name" value="4HBT"/>
    <property type="match status" value="1"/>
</dbReference>
<evidence type="ECO:0000256" key="23">
    <source>
        <dbReference type="ARBA" id="ARBA00047734"/>
    </source>
</evidence>
<protein>
    <recommendedName>
        <fullName evidence="20">Acyl-coenzyme A thioesterase THEM4</fullName>
        <ecNumber evidence="19">3.1.2.2</ecNumber>
    </recommendedName>
    <alternativeName>
        <fullName evidence="21">Thioesterase superfamily member 4</fullName>
    </alternativeName>
</protein>
<evidence type="ECO:0000256" key="5">
    <source>
        <dbReference type="ARBA" id="ARBA00022475"/>
    </source>
</evidence>
<keyword evidence="15" id="KW-0966">Cell projection</keyword>
<comment type="catalytic activity">
    <reaction evidence="25">
        <text>dodecanoyl-CoA + H2O = dodecanoate + CoA + H(+)</text>
        <dbReference type="Rhea" id="RHEA:30135"/>
        <dbReference type="ChEBI" id="CHEBI:15377"/>
        <dbReference type="ChEBI" id="CHEBI:15378"/>
        <dbReference type="ChEBI" id="CHEBI:18262"/>
        <dbReference type="ChEBI" id="CHEBI:57287"/>
        <dbReference type="ChEBI" id="CHEBI:57375"/>
    </reaction>
    <physiologicalReaction direction="left-to-right" evidence="25">
        <dbReference type="Rhea" id="RHEA:30136"/>
    </physiologicalReaction>
</comment>
<keyword evidence="9" id="KW-0378">Hydrolase</keyword>
<evidence type="ECO:0000256" key="16">
    <source>
        <dbReference type="ARBA" id="ARBA00035852"/>
    </source>
</evidence>
<keyword evidence="28" id="KW-0812">Transmembrane</keyword>
<sequence>MTTTSNRNISTSTVRSSFLPFLAGIAFGIASSILYTRVICSRNQKSSSSSSSLWLQPPSTLPRFAQEILSNHHHTNTEKISNDDSNGESTNASSPNTALSSENWTEVRLREWEDLNWRDANGWQGRDLCHNPQGLGVRILHYYYKASSKEMVGVVWFGPHAESHRGLCHGGAMTSLMDDFCGHLAFLHSTSGQPWSGATVQVNVSLKKPVKVGSILRIIGRIDKHEGRKIYVHATLDDGGGDNNGGSSIDGEEQNKDPLVYATLEGLSIDGVKMSQHEDPVSKRTWEVEVCEHSGRLQRRDSGWKLL</sequence>
<dbReference type="EC" id="3.1.2.2" evidence="19"/>
<evidence type="ECO:0000256" key="26">
    <source>
        <dbReference type="ARBA" id="ARBA00048180"/>
    </source>
</evidence>
<evidence type="ECO:0000256" key="7">
    <source>
        <dbReference type="ARBA" id="ARBA00022703"/>
    </source>
</evidence>
<evidence type="ECO:0000259" key="29">
    <source>
        <dbReference type="Pfam" id="PF03061"/>
    </source>
</evidence>
<dbReference type="EMBL" id="CAKOGP040001557">
    <property type="protein sequence ID" value="CAJ1945925.1"/>
    <property type="molecule type" value="Genomic_DNA"/>
</dbReference>
<comment type="catalytic activity">
    <reaction evidence="24">
        <text>decanoyl-CoA + H2O = decanoate + CoA + H(+)</text>
        <dbReference type="Rhea" id="RHEA:40059"/>
        <dbReference type="ChEBI" id="CHEBI:15377"/>
        <dbReference type="ChEBI" id="CHEBI:15378"/>
        <dbReference type="ChEBI" id="CHEBI:27689"/>
        <dbReference type="ChEBI" id="CHEBI:57287"/>
        <dbReference type="ChEBI" id="CHEBI:61430"/>
    </reaction>
    <physiologicalReaction direction="left-to-right" evidence="24">
        <dbReference type="Rhea" id="RHEA:40060"/>
    </physiologicalReaction>
</comment>